<organism evidence="1 2">
    <name type="scientific">Reichenbachiella faecimaris</name>
    <dbReference type="NCBI Taxonomy" id="692418"/>
    <lineage>
        <taxon>Bacteria</taxon>
        <taxon>Pseudomonadati</taxon>
        <taxon>Bacteroidota</taxon>
        <taxon>Cytophagia</taxon>
        <taxon>Cytophagales</taxon>
        <taxon>Reichenbachiellaceae</taxon>
        <taxon>Reichenbachiella</taxon>
    </lineage>
</organism>
<gene>
    <name evidence="1" type="ORF">SAMN04488029_4081</name>
</gene>
<reference evidence="1 2" key="1">
    <citation type="submission" date="2017-04" db="EMBL/GenBank/DDBJ databases">
        <authorList>
            <person name="Afonso C.L."/>
            <person name="Miller P.J."/>
            <person name="Scott M.A."/>
            <person name="Spackman E."/>
            <person name="Goraichik I."/>
            <person name="Dimitrov K.M."/>
            <person name="Suarez D.L."/>
            <person name="Swayne D.E."/>
        </authorList>
    </citation>
    <scope>NUCLEOTIDE SEQUENCE [LARGE SCALE GENOMIC DNA]</scope>
    <source>
        <strain evidence="1 2">DSM 26133</strain>
    </source>
</reference>
<accession>A0A1W2GRM5</accession>
<proteinExistence type="predicted"/>
<dbReference type="Proteomes" id="UP000192472">
    <property type="component" value="Unassembled WGS sequence"/>
</dbReference>
<protein>
    <submittedName>
        <fullName evidence="1">Uncharacterized protein</fullName>
    </submittedName>
</protein>
<name>A0A1W2GRM5_REIFA</name>
<dbReference type="RefSeq" id="WP_139794005.1">
    <property type="nucleotide sequence ID" value="NZ_FWYF01000007.1"/>
</dbReference>
<evidence type="ECO:0000313" key="2">
    <source>
        <dbReference type="Proteomes" id="UP000192472"/>
    </source>
</evidence>
<dbReference type="EMBL" id="FWYF01000007">
    <property type="protein sequence ID" value="SMD39289.1"/>
    <property type="molecule type" value="Genomic_DNA"/>
</dbReference>
<sequence>MKHKSLNFLFVVIVCFSCSGKEKRVNVESDSMSTEKKVILQDSTLTNSLSQKSRVGGLVRDYELMNRLNESIGSIYIKPIDSLIFSQLFILKESGVTVDTLYKIEENRLFNPEGLDVKVNGENHYGYRFVLKKNNYFVIIALNDEGNGVSDNINIMWNEKKKLFEVLKTP</sequence>
<dbReference type="AlphaFoldDB" id="A0A1W2GRM5"/>
<keyword evidence="2" id="KW-1185">Reference proteome</keyword>
<evidence type="ECO:0000313" key="1">
    <source>
        <dbReference type="EMBL" id="SMD39289.1"/>
    </source>
</evidence>